<dbReference type="EMBL" id="GBRH01159948">
    <property type="protein sequence ID" value="JAE37948.1"/>
    <property type="molecule type" value="Transcribed_RNA"/>
</dbReference>
<reference evidence="1" key="1">
    <citation type="submission" date="2014-09" db="EMBL/GenBank/DDBJ databases">
        <authorList>
            <person name="Magalhaes I.L.F."/>
            <person name="Oliveira U."/>
            <person name="Santos F.R."/>
            <person name="Vidigal T.H.D.A."/>
            <person name="Brescovit A.D."/>
            <person name="Santos A.J."/>
        </authorList>
    </citation>
    <scope>NUCLEOTIDE SEQUENCE</scope>
    <source>
        <tissue evidence="1">Shoot tissue taken approximately 20 cm above the soil surface</tissue>
    </source>
</reference>
<name>A0A0A9HYF4_ARUDO</name>
<protein>
    <submittedName>
        <fullName evidence="1">Uncharacterized protein</fullName>
    </submittedName>
</protein>
<dbReference type="AlphaFoldDB" id="A0A0A9HYF4"/>
<proteinExistence type="predicted"/>
<evidence type="ECO:0000313" key="1">
    <source>
        <dbReference type="EMBL" id="JAE37948.1"/>
    </source>
</evidence>
<accession>A0A0A9HYF4</accession>
<sequence>MRTLDGVCVRVIWPSGLHATNAVYLRCRLDRYDPSWMYIDLWHCGME</sequence>
<organism evidence="1">
    <name type="scientific">Arundo donax</name>
    <name type="common">Giant reed</name>
    <name type="synonym">Donax arundinaceus</name>
    <dbReference type="NCBI Taxonomy" id="35708"/>
    <lineage>
        <taxon>Eukaryota</taxon>
        <taxon>Viridiplantae</taxon>
        <taxon>Streptophyta</taxon>
        <taxon>Embryophyta</taxon>
        <taxon>Tracheophyta</taxon>
        <taxon>Spermatophyta</taxon>
        <taxon>Magnoliopsida</taxon>
        <taxon>Liliopsida</taxon>
        <taxon>Poales</taxon>
        <taxon>Poaceae</taxon>
        <taxon>PACMAD clade</taxon>
        <taxon>Arundinoideae</taxon>
        <taxon>Arundineae</taxon>
        <taxon>Arundo</taxon>
    </lineage>
</organism>
<reference evidence="1" key="2">
    <citation type="journal article" date="2015" name="Data Brief">
        <title>Shoot transcriptome of the giant reed, Arundo donax.</title>
        <authorList>
            <person name="Barrero R.A."/>
            <person name="Guerrero F.D."/>
            <person name="Moolhuijzen P."/>
            <person name="Goolsby J.A."/>
            <person name="Tidwell J."/>
            <person name="Bellgard S.E."/>
            <person name="Bellgard M.I."/>
        </authorList>
    </citation>
    <scope>NUCLEOTIDE SEQUENCE</scope>
    <source>
        <tissue evidence="1">Shoot tissue taken approximately 20 cm above the soil surface</tissue>
    </source>
</reference>